<dbReference type="PANTHER" id="PTHR26451">
    <property type="entry name" value="G_PROTEIN_RECEP_F1_2 DOMAIN-CONTAINING PROTEIN"/>
    <property type="match status" value="1"/>
</dbReference>
<dbReference type="AlphaFoldDB" id="A0A8C4S0X7"/>
<dbReference type="GO" id="GO:0005549">
    <property type="term" value="F:odorant binding"/>
    <property type="evidence" value="ECO:0007669"/>
    <property type="project" value="TreeGrafter"/>
</dbReference>
<dbReference type="FunFam" id="1.20.1070.10:FF:000024">
    <property type="entry name" value="Olfactory receptor"/>
    <property type="match status" value="1"/>
</dbReference>
<keyword evidence="2" id="KW-1003">Cell membrane</keyword>
<dbReference type="SUPFAM" id="SSF81321">
    <property type="entry name" value="Family A G protein-coupled receptor-like"/>
    <property type="match status" value="1"/>
</dbReference>
<keyword evidence="5" id="KW-0552">Olfaction</keyword>
<evidence type="ECO:0000256" key="11">
    <source>
        <dbReference type="ARBA" id="ARBA00023180"/>
    </source>
</evidence>
<keyword evidence="3" id="KW-0716">Sensory transduction</keyword>
<dbReference type="PROSITE" id="PS50262">
    <property type="entry name" value="G_PROTEIN_RECEP_F1_2"/>
    <property type="match status" value="1"/>
</dbReference>
<keyword evidence="9" id="KW-1015">Disulfide bond</keyword>
<dbReference type="Pfam" id="PF13853">
    <property type="entry name" value="7tm_4"/>
    <property type="match status" value="1"/>
</dbReference>
<dbReference type="InterPro" id="IPR052921">
    <property type="entry name" value="GPCR1_Superfamily_Member"/>
</dbReference>
<feature type="transmembrane region" description="Helical" evidence="13">
    <location>
        <begin position="97"/>
        <end position="118"/>
    </location>
</feature>
<dbReference type="Proteomes" id="UP000694620">
    <property type="component" value="Chromosome 4"/>
</dbReference>
<keyword evidence="7" id="KW-0297">G-protein coupled receptor</keyword>
<reference evidence="15" key="2">
    <citation type="submission" date="2025-08" db="UniProtKB">
        <authorList>
            <consortium name="Ensembl"/>
        </authorList>
    </citation>
    <scope>IDENTIFICATION</scope>
</reference>
<organism evidence="15 16">
    <name type="scientific">Erpetoichthys calabaricus</name>
    <name type="common">Rope fish</name>
    <name type="synonym">Calamoichthys calabaricus</name>
    <dbReference type="NCBI Taxonomy" id="27687"/>
    <lineage>
        <taxon>Eukaryota</taxon>
        <taxon>Metazoa</taxon>
        <taxon>Chordata</taxon>
        <taxon>Craniata</taxon>
        <taxon>Vertebrata</taxon>
        <taxon>Euteleostomi</taxon>
        <taxon>Actinopterygii</taxon>
        <taxon>Polypteriformes</taxon>
        <taxon>Polypteridae</taxon>
        <taxon>Erpetoichthys</taxon>
    </lineage>
</organism>
<feature type="transmembrane region" description="Helical" evidence="13">
    <location>
        <begin position="194"/>
        <end position="215"/>
    </location>
</feature>
<evidence type="ECO:0000313" key="15">
    <source>
        <dbReference type="Ensembl" id="ENSECRP00000007905.1"/>
    </source>
</evidence>
<evidence type="ECO:0000256" key="1">
    <source>
        <dbReference type="ARBA" id="ARBA00004651"/>
    </source>
</evidence>
<feature type="transmembrane region" description="Helical" evidence="13">
    <location>
        <begin position="267"/>
        <end position="291"/>
    </location>
</feature>
<feature type="transmembrane region" description="Helical" evidence="13">
    <location>
        <begin position="56"/>
        <end position="77"/>
    </location>
</feature>
<dbReference type="Ensembl" id="ENSECRT00000008031.1">
    <property type="protein sequence ID" value="ENSECRP00000007905.1"/>
    <property type="gene ID" value="ENSECRG00000005275.1"/>
</dbReference>
<accession>A0A8C4S0X7</accession>
<keyword evidence="16" id="KW-1185">Reference proteome</keyword>
<dbReference type="GO" id="GO:0004930">
    <property type="term" value="F:G protein-coupled receptor activity"/>
    <property type="evidence" value="ECO:0007669"/>
    <property type="project" value="UniProtKB-KW"/>
</dbReference>
<evidence type="ECO:0000256" key="6">
    <source>
        <dbReference type="ARBA" id="ARBA00022989"/>
    </source>
</evidence>
<evidence type="ECO:0000313" key="16">
    <source>
        <dbReference type="Proteomes" id="UP000694620"/>
    </source>
</evidence>
<evidence type="ECO:0000256" key="3">
    <source>
        <dbReference type="ARBA" id="ARBA00022606"/>
    </source>
</evidence>
<dbReference type="Gene3D" id="1.20.1070.10">
    <property type="entry name" value="Rhodopsin 7-helix transmembrane proteins"/>
    <property type="match status" value="1"/>
</dbReference>
<keyword evidence="10" id="KW-0675">Receptor</keyword>
<dbReference type="PRINTS" id="PR00237">
    <property type="entry name" value="GPCRRHODOPSN"/>
</dbReference>
<evidence type="ECO:0000256" key="4">
    <source>
        <dbReference type="ARBA" id="ARBA00022692"/>
    </source>
</evidence>
<protein>
    <submittedName>
        <fullName evidence="15">Olfactory receptor 1468-like</fullName>
    </submittedName>
</protein>
<dbReference type="GO" id="GO:0004984">
    <property type="term" value="F:olfactory receptor activity"/>
    <property type="evidence" value="ECO:0007669"/>
    <property type="project" value="InterPro"/>
</dbReference>
<evidence type="ECO:0000256" key="8">
    <source>
        <dbReference type="ARBA" id="ARBA00023136"/>
    </source>
</evidence>
<keyword evidence="6 13" id="KW-1133">Transmembrane helix</keyword>
<evidence type="ECO:0000256" key="9">
    <source>
        <dbReference type="ARBA" id="ARBA00023157"/>
    </source>
</evidence>
<proteinExistence type="predicted"/>
<evidence type="ECO:0000256" key="2">
    <source>
        <dbReference type="ARBA" id="ARBA00022475"/>
    </source>
</evidence>
<keyword evidence="12" id="KW-0807">Transducer</keyword>
<name>A0A8C4S0X7_ERPCA</name>
<feature type="transmembrane region" description="Helical" evidence="13">
    <location>
        <begin position="236"/>
        <end position="255"/>
    </location>
</feature>
<dbReference type="PRINTS" id="PR00245">
    <property type="entry name" value="OLFACTORYR"/>
</dbReference>
<dbReference type="PANTHER" id="PTHR26451:SF847">
    <property type="entry name" value="ODORANT RECEPTOR-RELATED"/>
    <property type="match status" value="1"/>
</dbReference>
<evidence type="ECO:0000256" key="5">
    <source>
        <dbReference type="ARBA" id="ARBA00022725"/>
    </source>
</evidence>
<reference evidence="15" key="3">
    <citation type="submission" date="2025-09" db="UniProtKB">
        <authorList>
            <consortium name="Ensembl"/>
        </authorList>
    </citation>
    <scope>IDENTIFICATION</scope>
</reference>
<sequence>MENESYFTTFILTEFQYLGSNKHIYFSLALTAYLLIIIFNCSLILLIYVEKHLHEPMYIFLCNLLFSELIGSTTFYVKFMIDLEADTQEVSRAVCFIQNYFVYLYVTAEITILTVMAHDRYIAINFPLHYTVIISTRKIQILIFVAWIFPILILIIGMSLSARLPLCGNQINRVYCANWEIVKLSCTNTNSNNIYGFLLMFTCFIPFIFIIYSYMKILKVCWSSCKSQKYKALQTCLPHLVTLILFLSSVLFEVIESRVNIKRVRNAITSFASLEFLTVPPLLNPIIYGMILPEIRKRVIRILSSLVCLTHK</sequence>
<keyword evidence="8 13" id="KW-0472">Membrane</keyword>
<feature type="transmembrane region" description="Helical" evidence="13">
    <location>
        <begin position="139"/>
        <end position="160"/>
    </location>
</feature>
<dbReference type="InterPro" id="IPR017452">
    <property type="entry name" value="GPCR_Rhodpsn_7TM"/>
</dbReference>
<evidence type="ECO:0000256" key="10">
    <source>
        <dbReference type="ARBA" id="ARBA00023170"/>
    </source>
</evidence>
<feature type="domain" description="G-protein coupled receptors family 1 profile" evidence="14">
    <location>
        <begin position="39"/>
        <end position="288"/>
    </location>
</feature>
<keyword evidence="11" id="KW-0325">Glycoprotein</keyword>
<dbReference type="InterPro" id="IPR000725">
    <property type="entry name" value="Olfact_rcpt"/>
</dbReference>
<reference evidence="15" key="1">
    <citation type="submission" date="2021-06" db="EMBL/GenBank/DDBJ databases">
        <authorList>
            <consortium name="Wellcome Sanger Institute Data Sharing"/>
        </authorList>
    </citation>
    <scope>NUCLEOTIDE SEQUENCE [LARGE SCALE GENOMIC DNA]</scope>
</reference>
<evidence type="ECO:0000256" key="13">
    <source>
        <dbReference type="SAM" id="Phobius"/>
    </source>
</evidence>
<dbReference type="InterPro" id="IPR000276">
    <property type="entry name" value="GPCR_Rhodpsn"/>
</dbReference>
<keyword evidence="4 13" id="KW-0812">Transmembrane</keyword>
<evidence type="ECO:0000256" key="12">
    <source>
        <dbReference type="ARBA" id="ARBA00023224"/>
    </source>
</evidence>
<comment type="subcellular location">
    <subcellularLocation>
        <location evidence="1">Cell membrane</location>
        <topology evidence="1">Multi-pass membrane protein</topology>
    </subcellularLocation>
</comment>
<dbReference type="GeneTree" id="ENSGT01030000234640"/>
<dbReference type="GO" id="GO:0005886">
    <property type="term" value="C:plasma membrane"/>
    <property type="evidence" value="ECO:0007669"/>
    <property type="project" value="UniProtKB-SubCell"/>
</dbReference>
<evidence type="ECO:0000256" key="7">
    <source>
        <dbReference type="ARBA" id="ARBA00023040"/>
    </source>
</evidence>
<feature type="transmembrane region" description="Helical" evidence="13">
    <location>
        <begin position="24"/>
        <end position="49"/>
    </location>
</feature>
<evidence type="ECO:0000259" key="14">
    <source>
        <dbReference type="PROSITE" id="PS50262"/>
    </source>
</evidence>